<reference evidence="1" key="1">
    <citation type="submission" date="2015-04" db="UniProtKB">
        <authorList>
            <consortium name="EnsemblPlants"/>
        </authorList>
    </citation>
    <scope>IDENTIFICATION</scope>
</reference>
<dbReference type="HOGENOM" id="CLU_2531247_0_0_1"/>
<keyword evidence="2" id="KW-1185">Reference proteome</keyword>
<name>A0A0E0EXP8_9ORYZ</name>
<evidence type="ECO:0000313" key="1">
    <source>
        <dbReference type="EnsemblPlants" id="OMERI10G06960.1"/>
    </source>
</evidence>
<sequence>MENEEEGIEERRLRSLTRTQRLAAAGVAGGGGGVSSRFSFLRASCGRRLDEQRTVVRLTPPTGGWRGDVPWPVVPIGSWGPADG</sequence>
<dbReference type="AlphaFoldDB" id="A0A0E0EXP8"/>
<proteinExistence type="predicted"/>
<protein>
    <submittedName>
        <fullName evidence="1">Uncharacterized protein</fullName>
    </submittedName>
</protein>
<dbReference type="Gramene" id="OMERI10G06960.1">
    <property type="protein sequence ID" value="OMERI10G06960.1"/>
    <property type="gene ID" value="OMERI10G06960"/>
</dbReference>
<organism evidence="1">
    <name type="scientific">Oryza meridionalis</name>
    <dbReference type="NCBI Taxonomy" id="40149"/>
    <lineage>
        <taxon>Eukaryota</taxon>
        <taxon>Viridiplantae</taxon>
        <taxon>Streptophyta</taxon>
        <taxon>Embryophyta</taxon>
        <taxon>Tracheophyta</taxon>
        <taxon>Spermatophyta</taxon>
        <taxon>Magnoliopsida</taxon>
        <taxon>Liliopsida</taxon>
        <taxon>Poales</taxon>
        <taxon>Poaceae</taxon>
        <taxon>BOP clade</taxon>
        <taxon>Oryzoideae</taxon>
        <taxon>Oryzeae</taxon>
        <taxon>Oryzinae</taxon>
        <taxon>Oryza</taxon>
    </lineage>
</organism>
<dbReference type="Proteomes" id="UP000008021">
    <property type="component" value="Chromosome 10"/>
</dbReference>
<dbReference type="EnsemblPlants" id="OMERI10G06960.1">
    <property type="protein sequence ID" value="OMERI10G06960.1"/>
    <property type="gene ID" value="OMERI10G06960"/>
</dbReference>
<accession>A0A0E0EXP8</accession>
<reference evidence="1" key="2">
    <citation type="submission" date="2018-05" db="EMBL/GenBank/DDBJ databases">
        <title>OmerRS3 (Oryza meridionalis Reference Sequence Version 3).</title>
        <authorList>
            <person name="Zhang J."/>
            <person name="Kudrna D."/>
            <person name="Lee S."/>
            <person name="Talag J."/>
            <person name="Welchert J."/>
            <person name="Wing R.A."/>
        </authorList>
    </citation>
    <scope>NUCLEOTIDE SEQUENCE [LARGE SCALE GENOMIC DNA]</scope>
    <source>
        <strain evidence="1">cv. OR44</strain>
    </source>
</reference>
<evidence type="ECO:0000313" key="2">
    <source>
        <dbReference type="Proteomes" id="UP000008021"/>
    </source>
</evidence>